<dbReference type="Proteomes" id="UP000618445">
    <property type="component" value="Unassembled WGS sequence"/>
</dbReference>
<keyword evidence="2" id="KW-1185">Reference proteome</keyword>
<evidence type="ECO:0000313" key="2">
    <source>
        <dbReference type="Proteomes" id="UP000618445"/>
    </source>
</evidence>
<sequence>MRRRIVVSKDGILVVNSYSRMWIPISEIAGWKIKENHRNPSFHLLTRTGERIDVFRVGMLGVSNLGVTSMKIAKELAESGRNIGNFSE</sequence>
<organism evidence="1 2">
    <name type="scientific">Phormidium tenue FACHB-1050</name>
    <dbReference type="NCBI Taxonomy" id="2692857"/>
    <lineage>
        <taxon>Bacteria</taxon>
        <taxon>Bacillati</taxon>
        <taxon>Cyanobacteriota</taxon>
        <taxon>Cyanophyceae</taxon>
        <taxon>Oscillatoriophycideae</taxon>
        <taxon>Oscillatoriales</taxon>
        <taxon>Oscillatoriaceae</taxon>
        <taxon>Phormidium</taxon>
    </lineage>
</organism>
<dbReference type="RefSeq" id="WP_190578307.1">
    <property type="nucleotide sequence ID" value="NZ_CAWPQU010000007.1"/>
</dbReference>
<dbReference type="EMBL" id="JACJQY010000015">
    <property type="protein sequence ID" value="MBD2317468.1"/>
    <property type="molecule type" value="Genomic_DNA"/>
</dbReference>
<gene>
    <name evidence="1" type="ORF">H6G05_11505</name>
</gene>
<comment type="caution">
    <text evidence="1">The sequence shown here is derived from an EMBL/GenBank/DDBJ whole genome shotgun (WGS) entry which is preliminary data.</text>
</comment>
<name>A0ABR8C9L0_9CYAN</name>
<protein>
    <submittedName>
        <fullName evidence="1">Uncharacterized protein</fullName>
    </submittedName>
</protein>
<accession>A0ABR8C9L0</accession>
<proteinExistence type="predicted"/>
<reference evidence="1 2" key="1">
    <citation type="journal article" date="2020" name="ISME J.">
        <title>Comparative genomics reveals insights into cyanobacterial evolution and habitat adaptation.</title>
        <authorList>
            <person name="Chen M.Y."/>
            <person name="Teng W.K."/>
            <person name="Zhao L."/>
            <person name="Hu C.X."/>
            <person name="Zhou Y.K."/>
            <person name="Han B.P."/>
            <person name="Song L.R."/>
            <person name="Shu W.S."/>
        </authorList>
    </citation>
    <scope>NUCLEOTIDE SEQUENCE [LARGE SCALE GENOMIC DNA]</scope>
    <source>
        <strain evidence="1 2">FACHB-1050</strain>
    </source>
</reference>
<evidence type="ECO:0000313" key="1">
    <source>
        <dbReference type="EMBL" id="MBD2317468.1"/>
    </source>
</evidence>